<evidence type="ECO:0000313" key="3">
    <source>
        <dbReference type="Proteomes" id="UP001377567"/>
    </source>
</evidence>
<feature type="region of interest" description="Disordered" evidence="1">
    <location>
        <begin position="50"/>
        <end position="77"/>
    </location>
</feature>
<organism evidence="2 3">
    <name type="scientific">Maudiozyma humilis</name>
    <name type="common">Sour dough yeast</name>
    <name type="synonym">Kazachstania humilis</name>
    <dbReference type="NCBI Taxonomy" id="51915"/>
    <lineage>
        <taxon>Eukaryota</taxon>
        <taxon>Fungi</taxon>
        <taxon>Dikarya</taxon>
        <taxon>Ascomycota</taxon>
        <taxon>Saccharomycotina</taxon>
        <taxon>Saccharomycetes</taxon>
        <taxon>Saccharomycetales</taxon>
        <taxon>Saccharomycetaceae</taxon>
        <taxon>Maudiozyma</taxon>
    </lineage>
</organism>
<gene>
    <name evidence="2" type="ORF">DAKH74_023910</name>
</gene>
<comment type="caution">
    <text evidence="2">The sequence shown here is derived from an EMBL/GenBank/DDBJ whole genome shotgun (WGS) entry which is preliminary data.</text>
</comment>
<dbReference type="AlphaFoldDB" id="A0AAV5RWH1"/>
<name>A0AAV5RWH1_MAUHU</name>
<dbReference type="Proteomes" id="UP001377567">
    <property type="component" value="Unassembled WGS sequence"/>
</dbReference>
<accession>A0AAV5RWH1</accession>
<feature type="compositionally biased region" description="Polar residues" evidence="1">
    <location>
        <begin position="67"/>
        <end position="77"/>
    </location>
</feature>
<evidence type="ECO:0000313" key="2">
    <source>
        <dbReference type="EMBL" id="GMM55775.1"/>
    </source>
</evidence>
<dbReference type="EMBL" id="BTGD01000006">
    <property type="protein sequence ID" value="GMM55775.1"/>
    <property type="molecule type" value="Genomic_DNA"/>
</dbReference>
<keyword evidence="3" id="KW-1185">Reference proteome</keyword>
<reference evidence="2 3" key="1">
    <citation type="journal article" date="2023" name="Elife">
        <title>Identification of key yeast species and microbe-microbe interactions impacting larval growth of Drosophila in the wild.</title>
        <authorList>
            <person name="Mure A."/>
            <person name="Sugiura Y."/>
            <person name="Maeda R."/>
            <person name="Honda K."/>
            <person name="Sakurai N."/>
            <person name="Takahashi Y."/>
            <person name="Watada M."/>
            <person name="Katoh T."/>
            <person name="Gotoh A."/>
            <person name="Gotoh Y."/>
            <person name="Taniguchi I."/>
            <person name="Nakamura K."/>
            <person name="Hayashi T."/>
            <person name="Katayama T."/>
            <person name="Uemura T."/>
            <person name="Hattori Y."/>
        </authorList>
    </citation>
    <scope>NUCLEOTIDE SEQUENCE [LARGE SCALE GENOMIC DNA]</scope>
    <source>
        <strain evidence="2 3">KH-74</strain>
    </source>
</reference>
<proteinExistence type="predicted"/>
<protein>
    <submittedName>
        <fullName evidence="2">Uncharacterized protein</fullName>
    </submittedName>
</protein>
<sequence length="77" mass="8389">MTQEENIPEELDARSMAEALKLLQEGEETAGIMEAKLDRIEAALEKLLAQMEDAQNGEETAAAEPQDTPSQTSPDSE</sequence>
<evidence type="ECO:0000256" key="1">
    <source>
        <dbReference type="SAM" id="MobiDB-lite"/>
    </source>
</evidence>